<feature type="region of interest" description="Disordered" evidence="1">
    <location>
        <begin position="1"/>
        <end position="40"/>
    </location>
</feature>
<feature type="compositionally biased region" description="Low complexity" evidence="1">
    <location>
        <begin position="22"/>
        <end position="39"/>
    </location>
</feature>
<dbReference type="InterPro" id="IPR036291">
    <property type="entry name" value="NAD(P)-bd_dom_sf"/>
</dbReference>
<reference evidence="3 4" key="1">
    <citation type="submission" date="2020-03" db="EMBL/GenBank/DDBJ databases">
        <title>WGS of the type strain of Planosporangium spp.</title>
        <authorList>
            <person name="Thawai C."/>
        </authorList>
    </citation>
    <scope>NUCLEOTIDE SEQUENCE [LARGE SCALE GENOMIC DNA]</scope>
    <source>
        <strain evidence="3 4">TBRC 5610</strain>
    </source>
</reference>
<dbReference type="SUPFAM" id="SSF51735">
    <property type="entry name" value="NAD(P)-binding Rossmann-fold domains"/>
    <property type="match status" value="1"/>
</dbReference>
<organism evidence="3 4">
    <name type="scientific">Planosporangium thailandense</name>
    <dbReference type="NCBI Taxonomy" id="765197"/>
    <lineage>
        <taxon>Bacteria</taxon>
        <taxon>Bacillati</taxon>
        <taxon>Actinomycetota</taxon>
        <taxon>Actinomycetes</taxon>
        <taxon>Micromonosporales</taxon>
        <taxon>Micromonosporaceae</taxon>
        <taxon>Planosporangium</taxon>
    </lineage>
</organism>
<feature type="domain" description="NAD-dependent epimerase/dehydratase" evidence="2">
    <location>
        <begin position="43"/>
        <end position="274"/>
    </location>
</feature>
<comment type="caution">
    <text evidence="3">The sequence shown here is derived from an EMBL/GenBank/DDBJ whole genome shotgun (WGS) entry which is preliminary data.</text>
</comment>
<evidence type="ECO:0000313" key="3">
    <source>
        <dbReference type="EMBL" id="NJC69319.1"/>
    </source>
</evidence>
<dbReference type="Gene3D" id="3.40.50.720">
    <property type="entry name" value="NAD(P)-binding Rossmann-like Domain"/>
    <property type="match status" value="1"/>
</dbReference>
<keyword evidence="4" id="KW-1185">Reference proteome</keyword>
<dbReference type="PANTHER" id="PTHR43245:SF52">
    <property type="entry name" value="NAD-DEPENDENT EPIMERASE_DEHYDRATASE"/>
    <property type="match status" value="1"/>
</dbReference>
<name>A0ABX0XVU7_9ACTN</name>
<dbReference type="InterPro" id="IPR001509">
    <property type="entry name" value="Epimerase_deHydtase"/>
</dbReference>
<dbReference type="Proteomes" id="UP000722989">
    <property type="component" value="Unassembled WGS sequence"/>
</dbReference>
<dbReference type="InterPro" id="IPR050177">
    <property type="entry name" value="Lipid_A_modif_metabolic_enz"/>
</dbReference>
<protein>
    <submittedName>
        <fullName evidence="3">NAD-dependent epimerase/dehydratase family protein</fullName>
    </submittedName>
</protein>
<proteinExistence type="predicted"/>
<dbReference type="PANTHER" id="PTHR43245">
    <property type="entry name" value="BIFUNCTIONAL POLYMYXIN RESISTANCE PROTEIN ARNA"/>
    <property type="match status" value="1"/>
</dbReference>
<sequence>MSERTSGSVRRVRGAQRDERSGSSARRARSSSSTSRGSAPKVVLVTGVARRLGAQVAARLVADPRVERVIGVDLAAPSTELARLLDGVELHRVDLRNPEIARLLGDEGVQAVAHLAITTAVDYQSGGRGATKELNVIGTMQLLAACQQAPELRKLVIRSSTAAYGASFRDPAVFTEDTEPRETPRGGFARDVLDVEGYVRGFRRRCPDVVATVLRFAPFIGEHADTRLKRYFSLPVVPTVLGRDPRLQFVHVDDAVEVLHRATVERHPGTYNVAGRGVLTLSQAIRRAGRVTLPVIEPGLSAVAGFAKSSGALDFSLDQLDLFVHGRVVDTTRLVEEFGFEPRSTAAAFDDFIRGAGFGPLGPDRVRRAERAILDGIRRVRDTAEGDR</sequence>
<evidence type="ECO:0000313" key="4">
    <source>
        <dbReference type="Proteomes" id="UP000722989"/>
    </source>
</evidence>
<dbReference type="EMBL" id="JAATVY010000003">
    <property type="protein sequence ID" value="NJC69319.1"/>
    <property type="molecule type" value="Genomic_DNA"/>
</dbReference>
<evidence type="ECO:0000256" key="1">
    <source>
        <dbReference type="SAM" id="MobiDB-lite"/>
    </source>
</evidence>
<dbReference type="Pfam" id="PF01370">
    <property type="entry name" value="Epimerase"/>
    <property type="match status" value="1"/>
</dbReference>
<evidence type="ECO:0000259" key="2">
    <source>
        <dbReference type="Pfam" id="PF01370"/>
    </source>
</evidence>
<gene>
    <name evidence="3" type="ORF">HC031_06230</name>
</gene>
<accession>A0ABX0XVU7</accession>